<dbReference type="AlphaFoldDB" id="A0A2W5TUY0"/>
<dbReference type="InterPro" id="IPR036388">
    <property type="entry name" value="WH-like_DNA-bd_sf"/>
</dbReference>
<dbReference type="GO" id="GO:0003700">
    <property type="term" value="F:DNA-binding transcription factor activity"/>
    <property type="evidence" value="ECO:0007669"/>
    <property type="project" value="InterPro"/>
</dbReference>
<dbReference type="InterPro" id="IPR046348">
    <property type="entry name" value="SIS_dom_sf"/>
</dbReference>
<gene>
    <name evidence="2" type="ORF">DI533_21870</name>
</gene>
<evidence type="ECO:0000313" key="3">
    <source>
        <dbReference type="Proteomes" id="UP000248975"/>
    </source>
</evidence>
<dbReference type="InterPro" id="IPR047640">
    <property type="entry name" value="RpiR-like"/>
</dbReference>
<dbReference type="GO" id="GO:0097367">
    <property type="term" value="F:carbohydrate derivative binding"/>
    <property type="evidence" value="ECO:0007669"/>
    <property type="project" value="InterPro"/>
</dbReference>
<organism evidence="2 3">
    <name type="scientific">Cereibacter sphaeroides</name>
    <name type="common">Rhodobacter sphaeroides</name>
    <dbReference type="NCBI Taxonomy" id="1063"/>
    <lineage>
        <taxon>Bacteria</taxon>
        <taxon>Pseudomonadati</taxon>
        <taxon>Pseudomonadota</taxon>
        <taxon>Alphaproteobacteria</taxon>
        <taxon>Rhodobacterales</taxon>
        <taxon>Paracoccaceae</taxon>
        <taxon>Cereibacter</taxon>
    </lineage>
</organism>
<proteinExistence type="predicted"/>
<dbReference type="InterPro" id="IPR000281">
    <property type="entry name" value="HTH_RpiR"/>
</dbReference>
<sequence>MADQKAVQPQPADLRGRLEDCLRDATPANRTLASYFLSNLKDLPFETAASVATRVGISEATVGRFCRGIGYLHFKDLKSAIQAELGDQAWLVGDRLQDFATRQKQGASEISRGMEREMAAILANYETAASPGFARAVERLAHRKQVFVSGFQTERGHGQFLVNQLQYLRAGVQLLDLSAANFAEVLLAPPEDVCLVLIDGRRYSRLTRRLAIAAREAGIPVTLITDPYCPWARDVSDEAFVVQTDFNQFWDATSAMSSLIGLLVNGVFAELGPEVEQRMTKVSALYNDFIGHDGDPRRPLK</sequence>
<dbReference type="PANTHER" id="PTHR30514">
    <property type="entry name" value="GLUCOKINASE"/>
    <property type="match status" value="1"/>
</dbReference>
<dbReference type="Gene3D" id="3.40.50.10490">
    <property type="entry name" value="Glucose-6-phosphate isomerase like protein, domain 1"/>
    <property type="match status" value="1"/>
</dbReference>
<dbReference type="Proteomes" id="UP000248975">
    <property type="component" value="Unassembled WGS sequence"/>
</dbReference>
<comment type="caution">
    <text evidence="2">The sequence shown here is derived from an EMBL/GenBank/DDBJ whole genome shotgun (WGS) entry which is preliminary data.</text>
</comment>
<name>A0A2W5TUY0_CERSP</name>
<dbReference type="SUPFAM" id="SSF53697">
    <property type="entry name" value="SIS domain"/>
    <property type="match status" value="1"/>
</dbReference>
<evidence type="ECO:0000313" key="2">
    <source>
        <dbReference type="EMBL" id="PZQ94593.1"/>
    </source>
</evidence>
<reference evidence="2 3" key="1">
    <citation type="submission" date="2017-08" db="EMBL/GenBank/DDBJ databases">
        <title>Infants hospitalized years apart are colonized by the same room-sourced microbial strains.</title>
        <authorList>
            <person name="Brooks B."/>
            <person name="Olm M.R."/>
            <person name="Firek B.A."/>
            <person name="Baker R."/>
            <person name="Thomas B.C."/>
            <person name="Morowitz M.J."/>
            <person name="Banfield J.F."/>
        </authorList>
    </citation>
    <scope>NUCLEOTIDE SEQUENCE [LARGE SCALE GENOMIC DNA]</scope>
    <source>
        <strain evidence="2">S2_003_000_R2_11</strain>
    </source>
</reference>
<feature type="domain" description="HTH rpiR-type" evidence="1">
    <location>
        <begin position="12"/>
        <end position="88"/>
    </location>
</feature>
<dbReference type="PANTHER" id="PTHR30514:SF18">
    <property type="entry name" value="RPIR-FAMILY TRANSCRIPTIONAL REGULATOR"/>
    <property type="match status" value="1"/>
</dbReference>
<dbReference type="PROSITE" id="PS51071">
    <property type="entry name" value="HTH_RPIR"/>
    <property type="match status" value="1"/>
</dbReference>
<dbReference type="EMBL" id="QFQS01000017">
    <property type="protein sequence ID" value="PZQ94593.1"/>
    <property type="molecule type" value="Genomic_DNA"/>
</dbReference>
<dbReference type="InterPro" id="IPR009057">
    <property type="entry name" value="Homeodomain-like_sf"/>
</dbReference>
<accession>A0A2W5TUY0</accession>
<dbReference type="GO" id="GO:1901135">
    <property type="term" value="P:carbohydrate derivative metabolic process"/>
    <property type="evidence" value="ECO:0007669"/>
    <property type="project" value="InterPro"/>
</dbReference>
<evidence type="ECO:0000259" key="1">
    <source>
        <dbReference type="PROSITE" id="PS51071"/>
    </source>
</evidence>
<dbReference type="Gene3D" id="1.10.10.10">
    <property type="entry name" value="Winged helix-like DNA-binding domain superfamily/Winged helix DNA-binding domain"/>
    <property type="match status" value="1"/>
</dbReference>
<dbReference type="SUPFAM" id="SSF46689">
    <property type="entry name" value="Homeodomain-like"/>
    <property type="match status" value="1"/>
</dbReference>
<dbReference type="Pfam" id="PF01418">
    <property type="entry name" value="HTH_6"/>
    <property type="match status" value="1"/>
</dbReference>
<dbReference type="GO" id="GO:0003677">
    <property type="term" value="F:DNA binding"/>
    <property type="evidence" value="ECO:0007669"/>
    <property type="project" value="InterPro"/>
</dbReference>
<protein>
    <submittedName>
        <fullName evidence="2">RpiR family transcriptional regulator</fullName>
    </submittedName>
</protein>